<sequence>MLRVIVDIRARKSPPSLQHRPLTLRNVVYVLTTPPMKPLITYWKNVLFQTKCGMSWQAVRSSFVENTTLYKFYTDHHG</sequence>
<accession>A0A9W6Z5P2</accession>
<reference evidence="1" key="1">
    <citation type="submission" date="2023-04" db="EMBL/GenBank/DDBJ databases">
        <title>Ambrosiozyma monospora NBRC 1965.</title>
        <authorList>
            <person name="Ichikawa N."/>
            <person name="Sato H."/>
            <person name="Tonouchi N."/>
        </authorList>
    </citation>
    <scope>NUCLEOTIDE SEQUENCE</scope>
    <source>
        <strain evidence="1">NBRC 1965</strain>
    </source>
</reference>
<proteinExistence type="predicted"/>
<evidence type="ECO:0000313" key="2">
    <source>
        <dbReference type="Proteomes" id="UP001165063"/>
    </source>
</evidence>
<dbReference type="AlphaFoldDB" id="A0A9W6Z5P2"/>
<gene>
    <name evidence="1" type="ORF">Amon01_000841200</name>
</gene>
<evidence type="ECO:0000313" key="1">
    <source>
        <dbReference type="EMBL" id="GMG56345.1"/>
    </source>
</evidence>
<keyword evidence="2" id="KW-1185">Reference proteome</keyword>
<comment type="caution">
    <text evidence="1">The sequence shown here is derived from an EMBL/GenBank/DDBJ whole genome shotgun (WGS) entry which is preliminary data.</text>
</comment>
<organism evidence="1 2">
    <name type="scientific">Ambrosiozyma monospora</name>
    <name type="common">Yeast</name>
    <name type="synonym">Endomycopsis monosporus</name>
    <dbReference type="NCBI Taxonomy" id="43982"/>
    <lineage>
        <taxon>Eukaryota</taxon>
        <taxon>Fungi</taxon>
        <taxon>Dikarya</taxon>
        <taxon>Ascomycota</taxon>
        <taxon>Saccharomycotina</taxon>
        <taxon>Pichiomycetes</taxon>
        <taxon>Pichiales</taxon>
        <taxon>Pichiaceae</taxon>
        <taxon>Ambrosiozyma</taxon>
    </lineage>
</organism>
<name>A0A9W6Z5P2_AMBMO</name>
<dbReference type="EMBL" id="BSXU01007307">
    <property type="protein sequence ID" value="GMG56345.1"/>
    <property type="molecule type" value="Genomic_DNA"/>
</dbReference>
<protein>
    <submittedName>
        <fullName evidence="1">Unnamed protein product</fullName>
    </submittedName>
</protein>
<dbReference type="Proteomes" id="UP001165063">
    <property type="component" value="Unassembled WGS sequence"/>
</dbReference>